<evidence type="ECO:0000313" key="5">
    <source>
        <dbReference type="EMBL" id="PNT95423.1"/>
    </source>
</evidence>
<dbReference type="Proteomes" id="UP000236151">
    <property type="component" value="Unassembled WGS sequence"/>
</dbReference>
<dbReference type="PANTHER" id="PTHR43630:SF1">
    <property type="entry name" value="POLY-BETA-1,6-N-ACETYL-D-GLUCOSAMINE SYNTHASE"/>
    <property type="match status" value="1"/>
</dbReference>
<dbReference type="RefSeq" id="WP_103082954.1">
    <property type="nucleotide sequence ID" value="NZ_CP021850.1"/>
</dbReference>
<gene>
    <name evidence="5" type="ORF">CDQ84_17080</name>
</gene>
<accession>A0A2K2F7P3</accession>
<dbReference type="KEGG" id="cthd:CDO33_03425"/>
<feature type="transmembrane region" description="Helical" evidence="4">
    <location>
        <begin position="304"/>
        <end position="327"/>
    </location>
</feature>
<organism evidence="5 6">
    <name type="scientific">Clostridium thermosuccinogenes</name>
    <dbReference type="NCBI Taxonomy" id="84032"/>
    <lineage>
        <taxon>Bacteria</taxon>
        <taxon>Bacillati</taxon>
        <taxon>Bacillota</taxon>
        <taxon>Clostridia</taxon>
        <taxon>Eubacteriales</taxon>
        <taxon>Clostridiaceae</taxon>
        <taxon>Clostridium</taxon>
    </lineage>
</organism>
<dbReference type="CDD" id="cd06438">
    <property type="entry name" value="EpsO_like"/>
    <property type="match status" value="1"/>
</dbReference>
<evidence type="ECO:0000256" key="1">
    <source>
        <dbReference type="ARBA" id="ARBA00006739"/>
    </source>
</evidence>
<comment type="similarity">
    <text evidence="1">Belongs to the glycosyltransferase 2 family.</text>
</comment>
<reference evidence="5 6" key="1">
    <citation type="submission" date="2017-06" db="EMBL/GenBank/DDBJ databases">
        <title>Investigating the central metabolism of Clostridium thermosuccinogenes.</title>
        <authorList>
            <person name="Koendjbiharie J.G."/>
            <person name="van Kranenburg R."/>
        </authorList>
    </citation>
    <scope>NUCLEOTIDE SEQUENCE [LARGE SCALE GENOMIC DNA]</scope>
    <source>
        <strain evidence="5 6">DSM 5806</strain>
    </source>
</reference>
<name>A0A2K2F7P3_9CLOT</name>
<keyword evidence="4" id="KW-0812">Transmembrane</keyword>
<feature type="transmembrane region" description="Helical" evidence="4">
    <location>
        <begin position="378"/>
        <end position="396"/>
    </location>
</feature>
<keyword evidence="3 5" id="KW-0808">Transferase</keyword>
<keyword evidence="4" id="KW-1133">Transmembrane helix</keyword>
<comment type="caution">
    <text evidence="5">The sequence shown here is derived from an EMBL/GenBank/DDBJ whole genome shotgun (WGS) entry which is preliminary data.</text>
</comment>
<proteinExistence type="inferred from homology"/>
<evidence type="ECO:0000256" key="2">
    <source>
        <dbReference type="ARBA" id="ARBA00022676"/>
    </source>
</evidence>
<dbReference type="AlphaFoldDB" id="A0A2K2F7P3"/>
<keyword evidence="4" id="KW-0472">Membrane</keyword>
<dbReference type="Gene3D" id="3.90.550.10">
    <property type="entry name" value="Spore Coat Polysaccharide Biosynthesis Protein SpsA, Chain A"/>
    <property type="match status" value="1"/>
</dbReference>
<keyword evidence="2" id="KW-0328">Glycosyltransferase</keyword>
<dbReference type="Pfam" id="PF13641">
    <property type="entry name" value="Glyco_tranf_2_3"/>
    <property type="match status" value="1"/>
</dbReference>
<protein>
    <submittedName>
        <fullName evidence="5">Glycosyl transferase family 2</fullName>
    </submittedName>
</protein>
<dbReference type="GO" id="GO:0016757">
    <property type="term" value="F:glycosyltransferase activity"/>
    <property type="evidence" value="ECO:0007669"/>
    <property type="project" value="UniProtKB-KW"/>
</dbReference>
<evidence type="ECO:0000256" key="3">
    <source>
        <dbReference type="ARBA" id="ARBA00022679"/>
    </source>
</evidence>
<sequence length="425" mass="48222">MNLINDIDVFEAIFDMIAMLNQYTLLALSIYQLVISAFGFLKRKDVPGEKFAPVNRFALVVAAHNEETVVGNIVRNLNKLKYPRDMYDIFVIADNCEDNTAAIARKNGAIVYERFDNEKKGKGFALEWMFEKLLKMRPQYDAVCIFDADNLVSLNFLAEMNKQLSRGYEVVQGYLDSKNPKDSIVAGSYAITYWMTNRLFQLARYNLGLSCAVGGTGFAISTKVLKEIGWGATCLTEDLEFSMRLVLKGKKVYWAHDAVVYDEKPLTLKQSLRQRKRWMQGHADCAVRYFKPLLKIAFKKRSMVAFDAALYVIQPLIVVICAIGMLAGVLRYLQLFDPSELFTTKTLLSAFLLFASTYGLSAVAFIDGKLSLKAIGYVLLLPFYNLTWVPVIILGFKDRNKKEWMHTIHTRAMDINDIKDLKGAA</sequence>
<evidence type="ECO:0000256" key="4">
    <source>
        <dbReference type="SAM" id="Phobius"/>
    </source>
</evidence>
<dbReference type="EMBL" id="NIOJ01000067">
    <property type="protein sequence ID" value="PNT95423.1"/>
    <property type="molecule type" value="Genomic_DNA"/>
</dbReference>
<dbReference type="PANTHER" id="PTHR43630">
    <property type="entry name" value="POLY-BETA-1,6-N-ACETYL-D-GLUCOSAMINE SYNTHASE"/>
    <property type="match status" value="1"/>
</dbReference>
<dbReference type="InterPro" id="IPR029044">
    <property type="entry name" value="Nucleotide-diphossugar_trans"/>
</dbReference>
<dbReference type="SUPFAM" id="SSF53448">
    <property type="entry name" value="Nucleotide-diphospho-sugar transferases"/>
    <property type="match status" value="1"/>
</dbReference>
<feature type="transmembrane region" description="Helical" evidence="4">
    <location>
        <begin position="20"/>
        <end position="41"/>
    </location>
</feature>
<feature type="transmembrane region" description="Helical" evidence="4">
    <location>
        <begin position="347"/>
        <end position="366"/>
    </location>
</feature>
<keyword evidence="6" id="KW-1185">Reference proteome</keyword>
<evidence type="ECO:0000313" key="6">
    <source>
        <dbReference type="Proteomes" id="UP000236151"/>
    </source>
</evidence>